<accession>A0A0L0MC60</accession>
<comment type="caution">
    <text evidence="2">The sequence shown here is derived from an EMBL/GenBank/DDBJ whole genome shotgun (WGS) entry which is preliminary data.</text>
</comment>
<gene>
    <name evidence="2" type="ORF">BVER_04679</name>
</gene>
<evidence type="ECO:0000313" key="2">
    <source>
        <dbReference type="EMBL" id="KND59933.1"/>
    </source>
</evidence>
<feature type="domain" description="Bacterial phospholipase C C-terminal" evidence="1">
    <location>
        <begin position="29"/>
        <end position="107"/>
    </location>
</feature>
<dbReference type="AlphaFoldDB" id="A0A0L0MC60"/>
<dbReference type="PATRIC" id="fig|242163.4.peg.6989"/>
<dbReference type="GO" id="GO:0004629">
    <property type="term" value="F:phospholipase C activity"/>
    <property type="evidence" value="ECO:0007669"/>
    <property type="project" value="InterPro"/>
</dbReference>
<dbReference type="EMBL" id="LFJJ01000091">
    <property type="protein sequence ID" value="KND59933.1"/>
    <property type="molecule type" value="Genomic_DNA"/>
</dbReference>
<dbReference type="GO" id="GO:0016042">
    <property type="term" value="P:lipid catabolic process"/>
    <property type="evidence" value="ECO:0007669"/>
    <property type="project" value="InterPro"/>
</dbReference>
<evidence type="ECO:0000313" key="3">
    <source>
        <dbReference type="Proteomes" id="UP000036959"/>
    </source>
</evidence>
<sequence>MAYDLTVVGPNGFIRRMSSAGEITAAQRVTVCYEITQGNLALNLSNDGSASSTFIITDNRYGMSPQTVTVAAGQTVQTGWDLGFSKRWYDISVTLADDAHYLRQFAGYVETGAAGVTDPSMA</sequence>
<reference evidence="3" key="1">
    <citation type="submission" date="2015-06" db="EMBL/GenBank/DDBJ databases">
        <title>Comparative genomics of Burkholderia leaf nodule symbionts.</title>
        <authorList>
            <person name="Carlier A."/>
            <person name="Eberl L."/>
            <person name="Pinto-Carbo M."/>
        </authorList>
    </citation>
    <scope>NUCLEOTIDE SEQUENCE [LARGE SCALE GENOMIC DNA]</scope>
    <source>
        <strain evidence="3">UZHbot4</strain>
    </source>
</reference>
<keyword evidence="3" id="KW-1185">Reference proteome</keyword>
<name>A0A0L0MC60_9BURK</name>
<dbReference type="Pfam" id="PF05506">
    <property type="entry name" value="PLipase_C_C"/>
    <property type="match status" value="1"/>
</dbReference>
<proteinExistence type="predicted"/>
<dbReference type="InterPro" id="IPR008475">
    <property type="entry name" value="PLipase_C_C"/>
</dbReference>
<organism evidence="2 3">
    <name type="scientific">Candidatus Burkholderia verschuerenii</name>
    <dbReference type="NCBI Taxonomy" id="242163"/>
    <lineage>
        <taxon>Bacteria</taxon>
        <taxon>Pseudomonadati</taxon>
        <taxon>Pseudomonadota</taxon>
        <taxon>Betaproteobacteria</taxon>
        <taxon>Burkholderiales</taxon>
        <taxon>Burkholderiaceae</taxon>
        <taxon>Burkholderia</taxon>
    </lineage>
</organism>
<protein>
    <submittedName>
        <fullName evidence="2">Non-hemolytic phospholipase C</fullName>
    </submittedName>
</protein>
<evidence type="ECO:0000259" key="1">
    <source>
        <dbReference type="Pfam" id="PF05506"/>
    </source>
</evidence>
<dbReference type="Proteomes" id="UP000036959">
    <property type="component" value="Unassembled WGS sequence"/>
</dbReference>